<evidence type="ECO:0000313" key="1">
    <source>
        <dbReference type="EMBL" id="NLA54845.1"/>
    </source>
</evidence>
<protein>
    <submittedName>
        <fullName evidence="1">Uncharacterized protein</fullName>
    </submittedName>
</protein>
<dbReference type="Proteomes" id="UP000557899">
    <property type="component" value="Unassembled WGS sequence"/>
</dbReference>
<dbReference type="EMBL" id="JAAZHI010000020">
    <property type="protein sequence ID" value="NLA54845.1"/>
    <property type="molecule type" value="Genomic_DNA"/>
</dbReference>
<evidence type="ECO:0000313" key="2">
    <source>
        <dbReference type="Proteomes" id="UP000557899"/>
    </source>
</evidence>
<comment type="caution">
    <text evidence="1">The sequence shown here is derived from an EMBL/GenBank/DDBJ whole genome shotgun (WGS) entry which is preliminary data.</text>
</comment>
<proteinExistence type="predicted"/>
<accession>A0A7X6SV74</accession>
<gene>
    <name evidence="1" type="ORF">GX859_00885</name>
</gene>
<reference evidence="1 2" key="1">
    <citation type="journal article" date="2020" name="Biotechnol. Biofuels">
        <title>New insights from the biogas microbiome by comprehensive genome-resolved metagenomics of nearly 1600 species originating from multiple anaerobic digesters.</title>
        <authorList>
            <person name="Campanaro S."/>
            <person name="Treu L."/>
            <person name="Rodriguez-R L.M."/>
            <person name="Kovalovszki A."/>
            <person name="Ziels R.M."/>
            <person name="Maus I."/>
            <person name="Zhu X."/>
            <person name="Kougias P.G."/>
            <person name="Basile A."/>
            <person name="Luo G."/>
            <person name="Schluter A."/>
            <person name="Konstantinidis K.T."/>
            <person name="Angelidaki I."/>
        </authorList>
    </citation>
    <scope>NUCLEOTIDE SEQUENCE [LARGE SCALE GENOMIC DNA]</scope>
    <source>
        <strain evidence="1">AS15tlH2ME_198</strain>
    </source>
</reference>
<dbReference type="AlphaFoldDB" id="A0A7X6SV74"/>
<sequence>MGAAERELSWRVSPIDNKGARVILPDPLLAADMGLTTDEYEWLIALLGEALRGVIQYPQAVEKLIDDFPLMFIAGLTGSALLNTSDSFWEDFRRRIGIPDSSRLESLIRRDLHRLLQRKKLATFSTADLSGRDYVGAIELHSMLPNRYLSSVLSFLDELHCRNVGFSSAEDCGRYAVSEFSHQARELGVPAAVHNLATHIPDRASDVFSRIEEIRAYFADPDTDPAEVEFQDTNGLPEPMFSHLVSLITADETPPGETPTPSDSTATLEEPYLSLNLEEMELRIVFPAIPRGLFQEGDLPPWRVHLDDEIVSVTSEYDWSTGGFERTSLFVERPFSRLAVFLPDGSAGKLVLEMDRQVPALFFREDGGLRANQEKLGLQDSLVLAQTSTVLDASTTAGTAFAPEDLGPVRGWQGWSLRRVPSDGLRALTVKHGAHRRHLLVDRKVEAQWVDTGATIPYLKGRDLQPVFHRSPQILIPSDQSIWSLEYLHVDSEGNRESFDYYKVEDDYRDDPFDVFDELDEPWVGRYEIIVRRGAQIHMRRVFNMAEGLSAKLSFEQAVRRGTFRVPHMPDKKPGLSKALVEFSAPARMRIRHPLGSQALGNQHRTRSFPITSASDPDLYCLDVQVDAPRLQYLLPVRDEPARWTDSPVTINADDLADNDEIQLKFPQRVLDVELSVVPFSRNRRSINPEVIRLSRKGSSNVWSCPTSRLTAAISTNSTFQVIASWHLLSVEDYVREVMDKYERRAWFKTPASRRPDPRTGKKAVALLFSVSRKPLVTDAELKEDSLYLRLGRDTDLPLVTWAWQLHDPAAAPVRINMTGTRGQLPAELVDAGPLIVDTREEEFLMMWDPEIPSARSLLVGESVLQPAHDPTNQHRWLFTRDRELLPSEVQTVWDIRDRMHNVLAQSRNRAHPTLAQLDMTTLEYLTASPRISLAELDNSAIPRERQLEAFIRSGLAVEDFSSFITAGDIHPTPWIGLIQEMNDLRVLQGVRADDPSTAAERAESEHYVRTVGGHELWRIFSGSSQGIPVVQQHVLSKTELALVRNQDVGRLRESLGFSAVGSAFISGDSRVAAQLTWMENRREFSSTSRLEELFQALQRWENLIDHLNDPELKKTARSLALIAEENHRATEDSWLFVPYISFVFSLLSRAIAHRIIRPVQELHELRHTWASCARHAPELAAFDLVAAEAAALNARS</sequence>
<name>A0A7X6SV74_9CORY</name>
<organism evidence="1 2">
    <name type="scientific">Corynebacterium humireducens</name>
    <dbReference type="NCBI Taxonomy" id="1223514"/>
    <lineage>
        <taxon>Bacteria</taxon>
        <taxon>Bacillati</taxon>
        <taxon>Actinomycetota</taxon>
        <taxon>Actinomycetes</taxon>
        <taxon>Mycobacteriales</taxon>
        <taxon>Corynebacteriaceae</taxon>
        <taxon>Corynebacterium</taxon>
    </lineage>
</organism>